<accession>A0AAV6GLY9</accession>
<evidence type="ECO:0000313" key="2">
    <source>
        <dbReference type="EMBL" id="KAG5275484.1"/>
    </source>
</evidence>
<comment type="caution">
    <text evidence="2">The sequence shown here is derived from an EMBL/GenBank/DDBJ whole genome shotgun (WGS) entry which is preliminary data.</text>
</comment>
<feature type="compositionally biased region" description="Polar residues" evidence="1">
    <location>
        <begin position="63"/>
        <end position="80"/>
    </location>
</feature>
<protein>
    <submittedName>
        <fullName evidence="2">Uncharacterized protein</fullName>
    </submittedName>
</protein>
<feature type="compositionally biased region" description="Polar residues" evidence="1">
    <location>
        <begin position="293"/>
        <end position="303"/>
    </location>
</feature>
<name>A0AAV6GLY9_9TELE</name>
<organism evidence="2 3">
    <name type="scientific">Alosa alosa</name>
    <name type="common">allis shad</name>
    <dbReference type="NCBI Taxonomy" id="278164"/>
    <lineage>
        <taxon>Eukaryota</taxon>
        <taxon>Metazoa</taxon>
        <taxon>Chordata</taxon>
        <taxon>Craniata</taxon>
        <taxon>Vertebrata</taxon>
        <taxon>Euteleostomi</taxon>
        <taxon>Actinopterygii</taxon>
        <taxon>Neopterygii</taxon>
        <taxon>Teleostei</taxon>
        <taxon>Clupei</taxon>
        <taxon>Clupeiformes</taxon>
        <taxon>Clupeoidei</taxon>
        <taxon>Clupeidae</taxon>
        <taxon>Alosa</taxon>
    </lineage>
</organism>
<proteinExistence type="predicted"/>
<sequence>MAAPGAGQGDEQEKLEDEFQQTIRRIGGKEKIYLIGEVCKNDGNQSTSLQTLVDEMFSDSKHNPSSVNTTLNDNTRPENQTNTLNDVADIKDILPIQDKAGMDVLAMDGHEPGVNGDIHRTIRSSRNATAAARLIDSAMIIFIFKHEYISSNCNHICIKEIMKDVKARTKHSPNFPAVIGLVHSVDETRGSLQSVQVLERLLHSVYRKHSSDSVWAGLYIPNTVEKMISIKRHVSKAVHSSLSPDNVRTNNRLWSLKCLSRRRQRRQPRGSCISRSVETVEGIPLKSRGHQGDFSNGISSSGT</sequence>
<feature type="region of interest" description="Disordered" evidence="1">
    <location>
        <begin position="58"/>
        <end position="80"/>
    </location>
</feature>
<keyword evidence="3" id="KW-1185">Reference proteome</keyword>
<reference evidence="2" key="1">
    <citation type="submission" date="2020-10" db="EMBL/GenBank/DDBJ databases">
        <title>Chromosome-scale genome assembly of the Allis shad, Alosa alosa.</title>
        <authorList>
            <person name="Margot Z."/>
            <person name="Christophe K."/>
            <person name="Cabau C."/>
            <person name="Louis A."/>
            <person name="Berthelot C."/>
            <person name="Parey E."/>
            <person name="Roest Crollius H."/>
            <person name="Montfort J."/>
            <person name="Robinson-Rechavi M."/>
            <person name="Bucao C."/>
            <person name="Bouchez O."/>
            <person name="Gislard M."/>
            <person name="Lluch J."/>
            <person name="Milhes M."/>
            <person name="Lampietro C."/>
            <person name="Lopez Roques C."/>
            <person name="Donnadieu C."/>
            <person name="Braasch I."/>
            <person name="Desvignes T."/>
            <person name="Postlethwait J."/>
            <person name="Bobe J."/>
            <person name="Guiguen Y."/>
        </authorList>
    </citation>
    <scope>NUCLEOTIDE SEQUENCE</scope>
    <source>
        <strain evidence="2">M-15738</strain>
        <tissue evidence="2">Blood</tissue>
    </source>
</reference>
<evidence type="ECO:0000313" key="3">
    <source>
        <dbReference type="Proteomes" id="UP000823561"/>
    </source>
</evidence>
<dbReference type="EMBL" id="JADWDJ010000009">
    <property type="protein sequence ID" value="KAG5275484.1"/>
    <property type="molecule type" value="Genomic_DNA"/>
</dbReference>
<dbReference type="Proteomes" id="UP000823561">
    <property type="component" value="Chromosome 9"/>
</dbReference>
<feature type="region of interest" description="Disordered" evidence="1">
    <location>
        <begin position="284"/>
        <end position="303"/>
    </location>
</feature>
<dbReference type="AlphaFoldDB" id="A0AAV6GLY9"/>
<evidence type="ECO:0000256" key="1">
    <source>
        <dbReference type="SAM" id="MobiDB-lite"/>
    </source>
</evidence>
<gene>
    <name evidence="2" type="ORF">AALO_G00120840</name>
</gene>
<dbReference type="PANTHER" id="PTHR35675">
    <property type="entry name" value="HYPOTHETICAL PROTEIN LOC100362216"/>
    <property type="match status" value="1"/>
</dbReference>
<dbReference type="PANTHER" id="PTHR35675:SF1">
    <property type="entry name" value="RIKEN CDNA 2810459M11 GENE"/>
    <property type="match status" value="1"/>
</dbReference>